<keyword evidence="2" id="KW-1185">Reference proteome</keyword>
<gene>
    <name evidence="1" type="ORF">K457DRAFT_24957</name>
</gene>
<name>A0A197JGE7_9FUNG</name>
<reference evidence="1 2" key="1">
    <citation type="submission" date="2016-05" db="EMBL/GenBank/DDBJ databases">
        <title>Genome sequencing reveals origins of a unique bacterial endosymbiosis in the earliest lineages of terrestrial Fungi.</title>
        <authorList>
            <consortium name="DOE Joint Genome Institute"/>
            <person name="Uehling J."/>
            <person name="Gryganskyi A."/>
            <person name="Hameed K."/>
            <person name="Tschaplinski T."/>
            <person name="Misztal P."/>
            <person name="Wu S."/>
            <person name="Desiro A."/>
            <person name="Vande Pol N."/>
            <person name="Du Z.-Y."/>
            <person name="Zienkiewicz A."/>
            <person name="Zienkiewicz K."/>
            <person name="Morin E."/>
            <person name="Tisserant E."/>
            <person name="Splivallo R."/>
            <person name="Hainaut M."/>
            <person name="Henrissat B."/>
            <person name="Ohm R."/>
            <person name="Kuo A."/>
            <person name="Yan J."/>
            <person name="Lipzen A."/>
            <person name="Nolan M."/>
            <person name="Labutti K."/>
            <person name="Barry K."/>
            <person name="Goldstein A."/>
            <person name="Labbe J."/>
            <person name="Schadt C."/>
            <person name="Tuskan G."/>
            <person name="Grigoriev I."/>
            <person name="Martin F."/>
            <person name="Vilgalys R."/>
            <person name="Bonito G."/>
        </authorList>
    </citation>
    <scope>NUCLEOTIDE SEQUENCE [LARGE SCALE GENOMIC DNA]</scope>
    <source>
        <strain evidence="1 2">AG-77</strain>
    </source>
</reference>
<proteinExistence type="predicted"/>
<dbReference type="Gene3D" id="3.80.10.10">
    <property type="entry name" value="Ribonuclease Inhibitor"/>
    <property type="match status" value="1"/>
</dbReference>
<evidence type="ECO:0000313" key="1">
    <source>
        <dbReference type="EMBL" id="OAQ23581.1"/>
    </source>
</evidence>
<organism evidence="1 2">
    <name type="scientific">Linnemannia elongata AG-77</name>
    <dbReference type="NCBI Taxonomy" id="1314771"/>
    <lineage>
        <taxon>Eukaryota</taxon>
        <taxon>Fungi</taxon>
        <taxon>Fungi incertae sedis</taxon>
        <taxon>Mucoromycota</taxon>
        <taxon>Mortierellomycotina</taxon>
        <taxon>Mortierellomycetes</taxon>
        <taxon>Mortierellales</taxon>
        <taxon>Mortierellaceae</taxon>
        <taxon>Linnemannia</taxon>
    </lineage>
</organism>
<accession>A0A197JGE7</accession>
<sequence length="468" mass="52935">MQSTSATAVQSPSIRFFSIPELIEHLGRFLHPPITILRCATTSRLTYQVLTPIFWTRLDFSDTVQAGRLSRSMDAHRALYRNMRYVEELRVQTGFLMHVVDCMAHQEGNDLLLLDSTTPATSTTITTAAATTSLLHTHHTTEAFTYPTTSGLFQLTWLLVLNRSSLTYVRLHDCDIRAPLDVIILAHALSNLPSLKDLDLKFKACLVRWKHVVRTLFYNLPVSIEALSLDSARNITGASRISSRANHPETGLPLTKRNRPLLRLKRLRILFGRWEDTRLLTDFVEDCPALESFTPPLFGNSGARLILMALAPAIVRHCPQLRNLDSCGLGSITIINTMPHHTLHSIGDGGHCMRWDVHAIMMRISTTQFSSLREIQIEKCAHVKGSAIQAVLWSCVALEVLVVRGGSAAATRLKHLVEREWTCTRLKRLEITVDLRRVETPAFVLAQTGRKMLTANNEMWEMLRRFYR</sequence>
<protein>
    <recommendedName>
        <fullName evidence="3">F-box domain-containing protein</fullName>
    </recommendedName>
</protein>
<dbReference type="InterPro" id="IPR032675">
    <property type="entry name" value="LRR_dom_sf"/>
</dbReference>
<dbReference type="OrthoDB" id="2405020at2759"/>
<dbReference type="AlphaFoldDB" id="A0A197JGE7"/>
<dbReference type="EMBL" id="KV442115">
    <property type="protein sequence ID" value="OAQ23581.1"/>
    <property type="molecule type" value="Genomic_DNA"/>
</dbReference>
<evidence type="ECO:0008006" key="3">
    <source>
        <dbReference type="Google" id="ProtNLM"/>
    </source>
</evidence>
<dbReference type="Proteomes" id="UP000078512">
    <property type="component" value="Unassembled WGS sequence"/>
</dbReference>
<evidence type="ECO:0000313" key="2">
    <source>
        <dbReference type="Proteomes" id="UP000078512"/>
    </source>
</evidence>
<dbReference type="SUPFAM" id="SSF52047">
    <property type="entry name" value="RNI-like"/>
    <property type="match status" value="1"/>
</dbReference>